<feature type="transmembrane region" description="Helical" evidence="5">
    <location>
        <begin position="110"/>
        <end position="130"/>
    </location>
</feature>
<reference evidence="7 8" key="1">
    <citation type="submission" date="2017-02" db="EMBL/GenBank/DDBJ databases">
        <authorList>
            <person name="Peterson S.W."/>
        </authorList>
    </citation>
    <scope>NUCLEOTIDE SEQUENCE [LARGE SCALE GENOMIC DNA]</scope>
    <source>
        <strain evidence="7 8">DSM 25262</strain>
    </source>
</reference>
<evidence type="ECO:0000256" key="1">
    <source>
        <dbReference type="ARBA" id="ARBA00004141"/>
    </source>
</evidence>
<evidence type="ECO:0000256" key="4">
    <source>
        <dbReference type="ARBA" id="ARBA00023136"/>
    </source>
</evidence>
<dbReference type="EMBL" id="FUZU01000001">
    <property type="protein sequence ID" value="SKC46556.1"/>
    <property type="molecule type" value="Genomic_DNA"/>
</dbReference>
<keyword evidence="8" id="KW-1185">Reference proteome</keyword>
<dbReference type="RefSeq" id="WP_079685362.1">
    <property type="nucleotide sequence ID" value="NZ_FUZU01000001.1"/>
</dbReference>
<keyword evidence="2 5" id="KW-0812">Transmembrane</keyword>
<evidence type="ECO:0000256" key="5">
    <source>
        <dbReference type="SAM" id="Phobius"/>
    </source>
</evidence>
<evidence type="ECO:0000313" key="8">
    <source>
        <dbReference type="Proteomes" id="UP000190961"/>
    </source>
</evidence>
<dbReference type="OrthoDB" id="9814143at2"/>
<dbReference type="InterPro" id="IPR010432">
    <property type="entry name" value="RDD"/>
</dbReference>
<evidence type="ECO:0000256" key="3">
    <source>
        <dbReference type="ARBA" id="ARBA00022989"/>
    </source>
</evidence>
<dbReference type="AlphaFoldDB" id="A0A1T5J5D2"/>
<gene>
    <name evidence="7" type="ORF">SAMN05660236_0762</name>
</gene>
<keyword evidence="3 5" id="KW-1133">Transmembrane helix</keyword>
<evidence type="ECO:0000259" key="6">
    <source>
        <dbReference type="Pfam" id="PF06271"/>
    </source>
</evidence>
<dbReference type="PANTHER" id="PTHR38480">
    <property type="entry name" value="SLR0254 PROTEIN"/>
    <property type="match status" value="1"/>
</dbReference>
<feature type="transmembrane region" description="Helical" evidence="5">
    <location>
        <begin position="59"/>
        <end position="78"/>
    </location>
</feature>
<sequence length="243" mass="27411">MKNIEIKTTQNVVLEYELADLRDRGLAFFLDLICIAVAITILSTIGMGILGLTDTAAGVYMFFVSCVFLFYSLAFEVWNKGQSLGKMAMRIQVIKTAGGQATFSDYAARWVFRMIDIYFSLGGIASILVVSSPKAQRIGDIVANTAVVKLAAKMDLRLNDLLAIHSKDSYKPEYPQAKQLQEEDVLVIKKTLDRHRKFDNDAHEEAIHLLAERIKQVLAVENIYPDERRFLQAILQDYVVLTR</sequence>
<accession>A0A1T5J5D2</accession>
<dbReference type="Proteomes" id="UP000190961">
    <property type="component" value="Unassembled WGS sequence"/>
</dbReference>
<dbReference type="Pfam" id="PF06271">
    <property type="entry name" value="RDD"/>
    <property type="match status" value="1"/>
</dbReference>
<keyword evidence="4 5" id="KW-0472">Membrane</keyword>
<dbReference type="GO" id="GO:0016020">
    <property type="term" value="C:membrane"/>
    <property type="evidence" value="ECO:0007669"/>
    <property type="project" value="UniProtKB-SubCell"/>
</dbReference>
<evidence type="ECO:0000256" key="2">
    <source>
        <dbReference type="ARBA" id="ARBA00022692"/>
    </source>
</evidence>
<name>A0A1T5J5D2_9BACT</name>
<dbReference type="STRING" id="688867.SAMN05660236_0762"/>
<dbReference type="PANTHER" id="PTHR38480:SF1">
    <property type="entry name" value="SLR0254 PROTEIN"/>
    <property type="match status" value="1"/>
</dbReference>
<comment type="subcellular location">
    <subcellularLocation>
        <location evidence="1">Membrane</location>
        <topology evidence="1">Multi-pass membrane protein</topology>
    </subcellularLocation>
</comment>
<proteinExistence type="predicted"/>
<organism evidence="7 8">
    <name type="scientific">Ohtaekwangia koreensis</name>
    <dbReference type="NCBI Taxonomy" id="688867"/>
    <lineage>
        <taxon>Bacteria</taxon>
        <taxon>Pseudomonadati</taxon>
        <taxon>Bacteroidota</taxon>
        <taxon>Cytophagia</taxon>
        <taxon>Cytophagales</taxon>
        <taxon>Fulvivirgaceae</taxon>
        <taxon>Ohtaekwangia</taxon>
    </lineage>
</organism>
<protein>
    <submittedName>
        <fullName evidence="7">Uncharacterized membrane protein YckC, RDD family</fullName>
    </submittedName>
</protein>
<feature type="transmembrane region" description="Helical" evidence="5">
    <location>
        <begin position="26"/>
        <end position="52"/>
    </location>
</feature>
<feature type="domain" description="RDD" evidence="6">
    <location>
        <begin position="19"/>
        <end position="144"/>
    </location>
</feature>
<evidence type="ECO:0000313" key="7">
    <source>
        <dbReference type="EMBL" id="SKC46556.1"/>
    </source>
</evidence>